<reference evidence="3" key="1">
    <citation type="journal article" date="2014" name="Int. J. Syst. Evol. Microbiol.">
        <title>Complete genome sequence of Corynebacterium casei LMG S-19264T (=DSM 44701T), isolated from a smear-ripened cheese.</title>
        <authorList>
            <consortium name="US DOE Joint Genome Institute (JGI-PGF)"/>
            <person name="Walter F."/>
            <person name="Albersmeier A."/>
            <person name="Kalinowski J."/>
            <person name="Ruckert C."/>
        </authorList>
    </citation>
    <scope>NUCLEOTIDE SEQUENCE</scope>
    <source>
        <strain evidence="3">KCTC 23077</strain>
    </source>
</reference>
<dbReference type="SUPFAM" id="SSF55781">
    <property type="entry name" value="GAF domain-like"/>
    <property type="match status" value="1"/>
</dbReference>
<accession>A0A918W7W0</accession>
<dbReference type="RefSeq" id="WP_189453626.1">
    <property type="nucleotide sequence ID" value="NZ_BMYD01000001.1"/>
</dbReference>
<reference evidence="3" key="2">
    <citation type="submission" date="2020-09" db="EMBL/GenBank/DDBJ databases">
        <authorList>
            <person name="Sun Q."/>
            <person name="Kim S."/>
        </authorList>
    </citation>
    <scope>NUCLEOTIDE SEQUENCE</scope>
    <source>
        <strain evidence="3">KCTC 23077</strain>
    </source>
</reference>
<proteinExistence type="predicted"/>
<sequence>MDQRTISTALPGTPAQAPGLHAEPSRAALDGTQVPSLGMAFSDLERGTPEFLNRLVSAAREHLDADIGFLCEFEGSTKVVRATSGQVHGNPVAPGTSYPLEQTYCRRVTRGELPSIVQDGRNDPRVCDLAITRDLDIGTYIGVPVELPDGSLYGTLCCISHEVDRSIHERDVKFMRVLGALIGNELGERQAAGAARSARIARVRSAVDNMRIVFQPIVELDGGEVVGMEALARFDTDPVLTPDRWFIEAWALGLGQEVELAAVRAALRQRSRMPSQLYMGINASPALLQSGDLLTALRQAGGGAVLVEVTEHAVVSEYEPLMAALAACRDCGVRIAVDDFGAGYSGLSHVLRVRPQIVKLDIQLTRGIDEDSAKQALASATVEFARRSQLDIVAEGIETEAEAAMLRDIGVRYGQGFHFGRPAPLPH</sequence>
<dbReference type="AlphaFoldDB" id="A0A918W7W0"/>
<dbReference type="PROSITE" id="PS50883">
    <property type="entry name" value="EAL"/>
    <property type="match status" value="1"/>
</dbReference>
<feature type="domain" description="EAL" evidence="2">
    <location>
        <begin position="191"/>
        <end position="427"/>
    </location>
</feature>
<protein>
    <recommendedName>
        <fullName evidence="2">EAL domain-containing protein</fullName>
    </recommendedName>
</protein>
<keyword evidence="4" id="KW-1185">Reference proteome</keyword>
<dbReference type="PANTHER" id="PTHR33121">
    <property type="entry name" value="CYCLIC DI-GMP PHOSPHODIESTERASE PDEF"/>
    <property type="match status" value="1"/>
</dbReference>
<dbReference type="InterPro" id="IPR035919">
    <property type="entry name" value="EAL_sf"/>
</dbReference>
<dbReference type="Gene3D" id="3.30.450.40">
    <property type="match status" value="1"/>
</dbReference>
<dbReference type="InterPro" id="IPR003018">
    <property type="entry name" value="GAF"/>
</dbReference>
<dbReference type="SMART" id="SM00052">
    <property type="entry name" value="EAL"/>
    <property type="match status" value="1"/>
</dbReference>
<comment type="caution">
    <text evidence="3">The sequence shown here is derived from an EMBL/GenBank/DDBJ whole genome shotgun (WGS) entry which is preliminary data.</text>
</comment>
<dbReference type="EMBL" id="BMYD01000001">
    <property type="protein sequence ID" value="GHA73890.1"/>
    <property type="molecule type" value="Genomic_DNA"/>
</dbReference>
<dbReference type="CDD" id="cd01948">
    <property type="entry name" value="EAL"/>
    <property type="match status" value="1"/>
</dbReference>
<dbReference type="InterPro" id="IPR050706">
    <property type="entry name" value="Cyclic-di-GMP_PDE-like"/>
</dbReference>
<dbReference type="Pfam" id="PF01590">
    <property type="entry name" value="GAF"/>
    <property type="match status" value="1"/>
</dbReference>
<dbReference type="InterPro" id="IPR029016">
    <property type="entry name" value="GAF-like_dom_sf"/>
</dbReference>
<dbReference type="Proteomes" id="UP000646426">
    <property type="component" value="Unassembled WGS sequence"/>
</dbReference>
<gene>
    <name evidence="3" type="ORF">GCM10007067_08470</name>
</gene>
<dbReference type="PANTHER" id="PTHR33121:SF76">
    <property type="entry name" value="SIGNALING PROTEIN"/>
    <property type="match status" value="1"/>
</dbReference>
<organism evidence="3 4">
    <name type="scientific">Cognatilysobacter bugurensis</name>
    <dbReference type="NCBI Taxonomy" id="543356"/>
    <lineage>
        <taxon>Bacteria</taxon>
        <taxon>Pseudomonadati</taxon>
        <taxon>Pseudomonadota</taxon>
        <taxon>Gammaproteobacteria</taxon>
        <taxon>Lysobacterales</taxon>
        <taxon>Lysobacteraceae</taxon>
        <taxon>Cognatilysobacter</taxon>
    </lineage>
</organism>
<evidence type="ECO:0000313" key="4">
    <source>
        <dbReference type="Proteomes" id="UP000646426"/>
    </source>
</evidence>
<dbReference type="InterPro" id="IPR001633">
    <property type="entry name" value="EAL_dom"/>
</dbReference>
<dbReference type="SMART" id="SM00065">
    <property type="entry name" value="GAF"/>
    <property type="match status" value="1"/>
</dbReference>
<dbReference type="SUPFAM" id="SSF141868">
    <property type="entry name" value="EAL domain-like"/>
    <property type="match status" value="1"/>
</dbReference>
<dbReference type="Pfam" id="PF00563">
    <property type="entry name" value="EAL"/>
    <property type="match status" value="1"/>
</dbReference>
<feature type="compositionally biased region" description="Polar residues" evidence="1">
    <location>
        <begin position="1"/>
        <end position="10"/>
    </location>
</feature>
<evidence type="ECO:0000313" key="3">
    <source>
        <dbReference type="EMBL" id="GHA73890.1"/>
    </source>
</evidence>
<evidence type="ECO:0000259" key="2">
    <source>
        <dbReference type="PROSITE" id="PS50883"/>
    </source>
</evidence>
<evidence type="ECO:0000256" key="1">
    <source>
        <dbReference type="SAM" id="MobiDB-lite"/>
    </source>
</evidence>
<name>A0A918W7W0_9GAMM</name>
<feature type="region of interest" description="Disordered" evidence="1">
    <location>
        <begin position="1"/>
        <end position="20"/>
    </location>
</feature>
<dbReference type="GO" id="GO:0071111">
    <property type="term" value="F:cyclic-guanylate-specific phosphodiesterase activity"/>
    <property type="evidence" value="ECO:0007669"/>
    <property type="project" value="InterPro"/>
</dbReference>
<dbReference type="Gene3D" id="3.20.20.450">
    <property type="entry name" value="EAL domain"/>
    <property type="match status" value="1"/>
</dbReference>